<evidence type="ECO:0000256" key="1">
    <source>
        <dbReference type="SAM" id="Phobius"/>
    </source>
</evidence>
<keyword evidence="1" id="KW-0812">Transmembrane</keyword>
<protein>
    <recommendedName>
        <fullName evidence="4">LPXTG cell wall anchor domain-containing protein</fullName>
    </recommendedName>
</protein>
<evidence type="ECO:0000313" key="2">
    <source>
        <dbReference type="EMBL" id="MCT7377540.1"/>
    </source>
</evidence>
<accession>A0ABT2LSP7</accession>
<organism evidence="2 3">
    <name type="scientific">Chelativorans salis</name>
    <dbReference type="NCBI Taxonomy" id="2978478"/>
    <lineage>
        <taxon>Bacteria</taxon>
        <taxon>Pseudomonadati</taxon>
        <taxon>Pseudomonadota</taxon>
        <taxon>Alphaproteobacteria</taxon>
        <taxon>Hyphomicrobiales</taxon>
        <taxon>Phyllobacteriaceae</taxon>
        <taxon>Chelativorans</taxon>
    </lineage>
</organism>
<keyword evidence="3" id="KW-1185">Reference proteome</keyword>
<gene>
    <name evidence="2" type="ORF">N5A92_21205</name>
</gene>
<comment type="caution">
    <text evidence="2">The sequence shown here is derived from an EMBL/GenBank/DDBJ whole genome shotgun (WGS) entry which is preliminary data.</text>
</comment>
<evidence type="ECO:0008006" key="4">
    <source>
        <dbReference type="Google" id="ProtNLM"/>
    </source>
</evidence>
<feature type="transmembrane region" description="Helical" evidence="1">
    <location>
        <begin position="35"/>
        <end position="57"/>
    </location>
</feature>
<feature type="transmembrane region" description="Helical" evidence="1">
    <location>
        <begin position="7"/>
        <end position="29"/>
    </location>
</feature>
<reference evidence="2 3" key="1">
    <citation type="submission" date="2022-09" db="EMBL/GenBank/DDBJ databases">
        <title>Chelativorans salina sp. nov., a novel slightly halophilic bacterium isolated from a saline lake sediment enrichment.</title>
        <authorList>
            <person name="Gao L."/>
            <person name="Fang B.-Z."/>
            <person name="Li W.-J."/>
        </authorList>
    </citation>
    <scope>NUCLEOTIDE SEQUENCE [LARGE SCALE GENOMIC DNA]</scope>
    <source>
        <strain evidence="2 3">EGI FJ00035</strain>
    </source>
</reference>
<evidence type="ECO:0000313" key="3">
    <source>
        <dbReference type="Proteomes" id="UP001320831"/>
    </source>
</evidence>
<keyword evidence="1" id="KW-1133">Transmembrane helix</keyword>
<dbReference type="RefSeq" id="WP_260906104.1">
    <property type="nucleotide sequence ID" value="NZ_JAOCZP010000008.1"/>
</dbReference>
<name>A0ABT2LSP7_9HYPH</name>
<sequence>MKENREAIIAAAVILVGFGLAAFFLPHVMIAVGDISTVAAVGVAILFVAGFFLIFWLRARSQRRKGK</sequence>
<proteinExistence type="predicted"/>
<dbReference type="EMBL" id="JAOCZP010000008">
    <property type="protein sequence ID" value="MCT7377540.1"/>
    <property type="molecule type" value="Genomic_DNA"/>
</dbReference>
<dbReference type="Proteomes" id="UP001320831">
    <property type="component" value="Unassembled WGS sequence"/>
</dbReference>
<keyword evidence="1" id="KW-0472">Membrane</keyword>